<proteinExistence type="predicted"/>
<evidence type="ECO:0000313" key="3">
    <source>
        <dbReference type="EMBL" id="KAG5410623.1"/>
    </source>
</evidence>
<protein>
    <recommendedName>
        <fullName evidence="2">Zinc knuckle CX2CX4HX4C domain-containing protein</fullName>
    </recommendedName>
</protein>
<dbReference type="Proteomes" id="UP000823674">
    <property type="component" value="Chromosome A02"/>
</dbReference>
<evidence type="ECO:0000259" key="2">
    <source>
        <dbReference type="Pfam" id="PF14392"/>
    </source>
</evidence>
<feature type="compositionally biased region" description="Low complexity" evidence="1">
    <location>
        <begin position="97"/>
        <end position="113"/>
    </location>
</feature>
<accession>A0ABQ7NIN8</accession>
<feature type="region of interest" description="Disordered" evidence="1">
    <location>
        <begin position="317"/>
        <end position="360"/>
    </location>
</feature>
<gene>
    <name evidence="3" type="primary">A02g506550.1_BraROA</name>
    <name evidence="3" type="ORF">IGI04_006942</name>
</gene>
<feature type="compositionally biased region" description="Basic and acidic residues" evidence="1">
    <location>
        <begin position="131"/>
        <end position="164"/>
    </location>
</feature>
<feature type="domain" description="Zinc knuckle CX2CX4HX4C" evidence="2">
    <location>
        <begin position="1"/>
        <end position="48"/>
    </location>
</feature>
<evidence type="ECO:0000313" key="4">
    <source>
        <dbReference type="Proteomes" id="UP000823674"/>
    </source>
</evidence>
<dbReference type="EMBL" id="JADBGQ010000002">
    <property type="protein sequence ID" value="KAG5410623.1"/>
    <property type="molecule type" value="Genomic_DNA"/>
</dbReference>
<organism evidence="3 4">
    <name type="scientific">Brassica rapa subsp. trilocularis</name>
    <dbReference type="NCBI Taxonomy" id="1813537"/>
    <lineage>
        <taxon>Eukaryota</taxon>
        <taxon>Viridiplantae</taxon>
        <taxon>Streptophyta</taxon>
        <taxon>Embryophyta</taxon>
        <taxon>Tracheophyta</taxon>
        <taxon>Spermatophyta</taxon>
        <taxon>Magnoliopsida</taxon>
        <taxon>eudicotyledons</taxon>
        <taxon>Gunneridae</taxon>
        <taxon>Pentapetalae</taxon>
        <taxon>rosids</taxon>
        <taxon>malvids</taxon>
        <taxon>Brassicales</taxon>
        <taxon>Brassicaceae</taxon>
        <taxon>Brassiceae</taxon>
        <taxon>Brassica</taxon>
    </lineage>
</organism>
<dbReference type="Pfam" id="PF14392">
    <property type="entry name" value="zf-CCHC_4"/>
    <property type="match status" value="1"/>
</dbReference>
<feature type="region of interest" description="Disordered" evidence="1">
    <location>
        <begin position="60"/>
        <end position="182"/>
    </location>
</feature>
<dbReference type="InterPro" id="IPR025836">
    <property type="entry name" value="Zn_knuckle_CX2CX4HX4C"/>
</dbReference>
<sequence length="360" mass="40392">MDSSKPLKFTRKLQTKKKEDITIKLFYEKLFKHCSTCGLMTHENQDCLTKKPALNQLASRENVFDRVRPPRQGGSSRETEERVTDEASYKSLKDGASSTSRVQRSSHSSRVNRTNNARDSRYKPYSYVRGNDADKSQGPVWKEKQRPLRIKEPVKKKSVIDKAHTAGSPVKSGVNRGKSAIEPLGSSQQNKRVDVNVTYRNSSGTQSGGSTVDAGKIEDLIPPYDALKIDALNEHEPDEDDQAGDAEMQDVPIGNELMIMEEDDLLEEELNQIEIQERIEQKHIEPDRLILMIEAKDKQTDEDNEDYAKELTRTVTRSLLTSQTASQRRASPRINAKPLPSQGSGPAAGKHYLSGKEKGI</sequence>
<reference evidence="3 4" key="1">
    <citation type="submission" date="2021-03" db="EMBL/GenBank/DDBJ databases">
        <authorList>
            <person name="King G.J."/>
            <person name="Bancroft I."/>
            <person name="Baten A."/>
            <person name="Bloomfield J."/>
            <person name="Borpatragohain P."/>
            <person name="He Z."/>
            <person name="Irish N."/>
            <person name="Irwin J."/>
            <person name="Liu K."/>
            <person name="Mauleon R.P."/>
            <person name="Moore J."/>
            <person name="Morris R."/>
            <person name="Ostergaard L."/>
            <person name="Wang B."/>
            <person name="Wells R."/>
        </authorList>
    </citation>
    <scope>NUCLEOTIDE SEQUENCE [LARGE SCALE GENOMIC DNA]</scope>
    <source>
        <strain evidence="3">R-o-18</strain>
        <tissue evidence="3">Leaf</tissue>
    </source>
</reference>
<keyword evidence="4" id="KW-1185">Reference proteome</keyword>
<feature type="compositionally biased region" description="Basic and acidic residues" evidence="1">
    <location>
        <begin position="77"/>
        <end position="93"/>
    </location>
</feature>
<name>A0ABQ7NIN8_BRACM</name>
<comment type="caution">
    <text evidence="3">The sequence shown here is derived from an EMBL/GenBank/DDBJ whole genome shotgun (WGS) entry which is preliminary data.</text>
</comment>
<evidence type="ECO:0000256" key="1">
    <source>
        <dbReference type="SAM" id="MobiDB-lite"/>
    </source>
</evidence>